<evidence type="ECO:0000256" key="2">
    <source>
        <dbReference type="SAM" id="Coils"/>
    </source>
</evidence>
<feature type="domain" description="Fibrinogen C-terminal" evidence="4">
    <location>
        <begin position="70"/>
        <end position="275"/>
    </location>
</feature>
<keyword evidence="6" id="KW-1185">Reference proteome</keyword>
<dbReference type="InterPro" id="IPR002181">
    <property type="entry name" value="Fibrinogen_a/b/g_C_dom"/>
</dbReference>
<comment type="caution">
    <text evidence="5">The sequence shown here is derived from an EMBL/GenBank/DDBJ whole genome shotgun (WGS) entry which is preliminary data.</text>
</comment>
<name>A0ABN8SXW7_9CNID</name>
<feature type="domain" description="Fibrinogen C-terminal" evidence="4">
    <location>
        <begin position="308"/>
        <end position="523"/>
    </location>
</feature>
<proteinExistence type="predicted"/>
<dbReference type="PANTHER" id="PTHR19143">
    <property type="entry name" value="FIBRINOGEN/TENASCIN/ANGIOPOEITIN"/>
    <property type="match status" value="1"/>
</dbReference>
<dbReference type="Proteomes" id="UP001159427">
    <property type="component" value="Unassembled WGS sequence"/>
</dbReference>
<evidence type="ECO:0000313" key="5">
    <source>
        <dbReference type="EMBL" id="CAH3196395.1"/>
    </source>
</evidence>
<dbReference type="PANTHER" id="PTHR19143:SF458">
    <property type="entry name" value="FIBRINOGEN C-TERMINAL DOMAIN-CONTAINING PROTEIN-RELATED"/>
    <property type="match status" value="1"/>
</dbReference>
<sequence length="524" mass="59523">MKYFFGISLLTCLIPALANPTVKPTKEARCNVNNNYNSFYAGPNCKKIEQQLEEIRQEIRAFRENKTTGSGNRKVYKNCAEVYKSGDKISGVYKINPDGLGEFEVFCNQKSAGGGWTDQKRRDGSVDFFRAWDDYKRGFGNLNGEFWLGLDKIHRQTVSGGYKLRIDLEDIHGKTAFAEYSSFSVTSERAKYQLNLGSYSGTAGDSLGYHRGMPFSTKNRDNDKYSGGNCALIYTGAWWHNSCHRSNLNGLYLNGKNDPKGMDWQSWKKAHYSVRNFYAGPNCKKIEQQLEEIRQEIRALRENKTTGSSNGKVYKNCAEVYKSGDKISGVYKINPDGLGEFEVFCDQKTAGGGRTVFQKRRDGSVDFFRAWDDYKRGFGNLNGEFWLGLDKIHRLTVSAGYKLRVDLEDNHGNTAFAEYSSFSVTSERAKYQLNLGSYSGTAGDSLGNHRAMLFSTKDRDSDRNSGNCALSNKGGWWYNSCHSSNLNGLYLNGKVDCKGMDWYYWKKNCYSVKRSWMKIRPQNF</sequence>
<dbReference type="PROSITE" id="PS00514">
    <property type="entry name" value="FIBRINOGEN_C_1"/>
    <property type="match status" value="1"/>
</dbReference>
<dbReference type="InterPro" id="IPR014716">
    <property type="entry name" value="Fibrinogen_a/b/g_C_1"/>
</dbReference>
<feature type="chain" id="PRO_5045626630" description="Fibrinogen C-terminal domain-containing protein" evidence="3">
    <location>
        <begin position="19"/>
        <end position="524"/>
    </location>
</feature>
<dbReference type="CDD" id="cd00087">
    <property type="entry name" value="FReD"/>
    <property type="match status" value="2"/>
</dbReference>
<dbReference type="EMBL" id="CALNXI010004748">
    <property type="protein sequence ID" value="CAH3196395.1"/>
    <property type="molecule type" value="Genomic_DNA"/>
</dbReference>
<gene>
    <name evidence="5" type="ORF">PEVE_00032536</name>
</gene>
<keyword evidence="3" id="KW-0732">Signal</keyword>
<dbReference type="NCBIfam" id="NF040941">
    <property type="entry name" value="GGGWT_bact"/>
    <property type="match status" value="2"/>
</dbReference>
<evidence type="ECO:0000256" key="3">
    <source>
        <dbReference type="SAM" id="SignalP"/>
    </source>
</evidence>
<accession>A0ABN8SXW7</accession>
<dbReference type="Gene3D" id="3.90.215.10">
    <property type="entry name" value="Gamma Fibrinogen, chain A, domain 1"/>
    <property type="match status" value="2"/>
</dbReference>
<evidence type="ECO:0000313" key="6">
    <source>
        <dbReference type="Proteomes" id="UP001159427"/>
    </source>
</evidence>
<feature type="coiled-coil region" evidence="2">
    <location>
        <begin position="283"/>
        <end position="310"/>
    </location>
</feature>
<reference evidence="5 6" key="1">
    <citation type="submission" date="2022-05" db="EMBL/GenBank/DDBJ databases">
        <authorList>
            <consortium name="Genoscope - CEA"/>
            <person name="William W."/>
        </authorList>
    </citation>
    <scope>NUCLEOTIDE SEQUENCE [LARGE SCALE GENOMIC DNA]</scope>
</reference>
<dbReference type="SMART" id="SM00186">
    <property type="entry name" value="FBG"/>
    <property type="match status" value="2"/>
</dbReference>
<dbReference type="InterPro" id="IPR050373">
    <property type="entry name" value="Fibrinogen_C-term_domain"/>
</dbReference>
<organism evidence="5 6">
    <name type="scientific">Porites evermanni</name>
    <dbReference type="NCBI Taxonomy" id="104178"/>
    <lineage>
        <taxon>Eukaryota</taxon>
        <taxon>Metazoa</taxon>
        <taxon>Cnidaria</taxon>
        <taxon>Anthozoa</taxon>
        <taxon>Hexacorallia</taxon>
        <taxon>Scleractinia</taxon>
        <taxon>Fungiina</taxon>
        <taxon>Poritidae</taxon>
        <taxon>Porites</taxon>
    </lineage>
</organism>
<dbReference type="PROSITE" id="PS51406">
    <property type="entry name" value="FIBRINOGEN_C_2"/>
    <property type="match status" value="2"/>
</dbReference>
<dbReference type="Pfam" id="PF00147">
    <property type="entry name" value="Fibrinogen_C"/>
    <property type="match status" value="2"/>
</dbReference>
<keyword evidence="1" id="KW-1015">Disulfide bond</keyword>
<protein>
    <recommendedName>
        <fullName evidence="4">Fibrinogen C-terminal domain-containing protein</fullName>
    </recommendedName>
</protein>
<evidence type="ECO:0000259" key="4">
    <source>
        <dbReference type="PROSITE" id="PS51406"/>
    </source>
</evidence>
<dbReference type="InterPro" id="IPR036056">
    <property type="entry name" value="Fibrinogen-like_C"/>
</dbReference>
<evidence type="ECO:0000256" key="1">
    <source>
        <dbReference type="ARBA" id="ARBA00023157"/>
    </source>
</evidence>
<keyword evidence="2" id="KW-0175">Coiled coil</keyword>
<dbReference type="SUPFAM" id="SSF56496">
    <property type="entry name" value="Fibrinogen C-terminal domain-like"/>
    <property type="match status" value="2"/>
</dbReference>
<feature type="signal peptide" evidence="3">
    <location>
        <begin position="1"/>
        <end position="18"/>
    </location>
</feature>
<dbReference type="InterPro" id="IPR020837">
    <property type="entry name" value="Fibrinogen_CS"/>
</dbReference>